<name>A0A6I4J2Y4_9SPHN</name>
<dbReference type="Proteomes" id="UP000441389">
    <property type="component" value="Unassembled WGS sequence"/>
</dbReference>
<organism evidence="1 2">
    <name type="scientific">Sphingomonas horti</name>
    <dbReference type="NCBI Taxonomy" id="2682842"/>
    <lineage>
        <taxon>Bacteria</taxon>
        <taxon>Pseudomonadati</taxon>
        <taxon>Pseudomonadota</taxon>
        <taxon>Alphaproteobacteria</taxon>
        <taxon>Sphingomonadales</taxon>
        <taxon>Sphingomonadaceae</taxon>
        <taxon>Sphingomonas</taxon>
    </lineage>
</organism>
<proteinExistence type="predicted"/>
<sequence>MVRNDDPAAVNGVVARATGTGLFQTRIAVRETVFLTDEPVAVGGEGSGPTPYELLSAALAACTSMTLRLYAKRKGWELPAFSVEVAHEIVPGGRPRDRLNRQITFEGPLPPAAREKLLEIADKCPVHRTLVGGFEVRSYVGQPEVHPAGDPVVRHEQEMERACDD</sequence>
<dbReference type="EMBL" id="WQMS01000013">
    <property type="protein sequence ID" value="MVO78453.1"/>
    <property type="molecule type" value="Genomic_DNA"/>
</dbReference>
<evidence type="ECO:0000313" key="1">
    <source>
        <dbReference type="EMBL" id="MVO78453.1"/>
    </source>
</evidence>
<gene>
    <name evidence="1" type="ORF">GON01_10975</name>
</gene>
<dbReference type="PANTHER" id="PTHR39624">
    <property type="entry name" value="PROTEIN INVOLVED IN RIMO-MEDIATED BETA-METHYLTHIOLATION OF RIBOSOMAL PROTEIN S12 YCAO"/>
    <property type="match status" value="1"/>
</dbReference>
<dbReference type="AlphaFoldDB" id="A0A6I4J2Y4"/>
<protein>
    <submittedName>
        <fullName evidence="1">OsmC family peroxiredoxin</fullName>
    </submittedName>
</protein>
<reference evidence="1 2" key="1">
    <citation type="submission" date="2019-12" db="EMBL/GenBank/DDBJ databases">
        <authorList>
            <person name="Huq M.A."/>
        </authorList>
    </citation>
    <scope>NUCLEOTIDE SEQUENCE [LARGE SCALE GENOMIC DNA]</scope>
    <source>
        <strain evidence="1 2">MAH-20</strain>
    </source>
</reference>
<dbReference type="InterPro" id="IPR036102">
    <property type="entry name" value="OsmC/Ohrsf"/>
</dbReference>
<comment type="caution">
    <text evidence="1">The sequence shown here is derived from an EMBL/GenBank/DDBJ whole genome shotgun (WGS) entry which is preliminary data.</text>
</comment>
<dbReference type="SUPFAM" id="SSF82784">
    <property type="entry name" value="OsmC-like"/>
    <property type="match status" value="1"/>
</dbReference>
<dbReference type="Gene3D" id="3.30.300.20">
    <property type="match status" value="1"/>
</dbReference>
<dbReference type="InterPro" id="IPR003718">
    <property type="entry name" value="OsmC/Ohr_fam"/>
</dbReference>
<dbReference type="InterPro" id="IPR015946">
    <property type="entry name" value="KH_dom-like_a/b"/>
</dbReference>
<accession>A0A6I4J2Y4</accession>
<dbReference type="RefSeq" id="WP_157027395.1">
    <property type="nucleotide sequence ID" value="NZ_WQMS01000013.1"/>
</dbReference>
<dbReference type="PANTHER" id="PTHR39624:SF2">
    <property type="entry name" value="OSMC-LIKE PROTEIN"/>
    <property type="match status" value="1"/>
</dbReference>
<evidence type="ECO:0000313" key="2">
    <source>
        <dbReference type="Proteomes" id="UP000441389"/>
    </source>
</evidence>
<dbReference type="Pfam" id="PF02566">
    <property type="entry name" value="OsmC"/>
    <property type="match status" value="1"/>
</dbReference>
<keyword evidence="2" id="KW-1185">Reference proteome</keyword>